<feature type="transmembrane region" description="Helical" evidence="1">
    <location>
        <begin position="107"/>
        <end position="127"/>
    </location>
</feature>
<evidence type="ECO:0008006" key="4">
    <source>
        <dbReference type="Google" id="ProtNLM"/>
    </source>
</evidence>
<keyword evidence="1" id="KW-1133">Transmembrane helix</keyword>
<dbReference type="OrthoDB" id="5769306at2"/>
<keyword evidence="3" id="KW-1185">Reference proteome</keyword>
<gene>
    <name evidence="2" type="ORF">Thi970DRAFT_02941</name>
</gene>
<dbReference type="Proteomes" id="UP000002964">
    <property type="component" value="Unassembled WGS sequence"/>
</dbReference>
<organism evidence="2 3">
    <name type="scientific">Thiorhodovibrio frisius</name>
    <dbReference type="NCBI Taxonomy" id="631362"/>
    <lineage>
        <taxon>Bacteria</taxon>
        <taxon>Pseudomonadati</taxon>
        <taxon>Pseudomonadota</taxon>
        <taxon>Gammaproteobacteria</taxon>
        <taxon>Chromatiales</taxon>
        <taxon>Chromatiaceae</taxon>
        <taxon>Thiorhodovibrio</taxon>
    </lineage>
</organism>
<evidence type="ECO:0000256" key="1">
    <source>
        <dbReference type="SAM" id="Phobius"/>
    </source>
</evidence>
<dbReference type="eggNOG" id="ENOG502ZAYZ">
    <property type="taxonomic scope" value="Bacteria"/>
</dbReference>
<evidence type="ECO:0000313" key="3">
    <source>
        <dbReference type="Proteomes" id="UP000002964"/>
    </source>
</evidence>
<protein>
    <recommendedName>
        <fullName evidence="4">Transmembrane protein</fullName>
    </recommendedName>
</protein>
<reference evidence="3" key="1">
    <citation type="submission" date="2011-06" db="EMBL/GenBank/DDBJ databases">
        <authorList>
            <consortium name="US DOE Joint Genome Institute (JGI-PGF)"/>
            <person name="Lucas S."/>
            <person name="Han J."/>
            <person name="Lapidus A."/>
            <person name="Cheng J.-F."/>
            <person name="Goodwin L."/>
            <person name="Pitluck S."/>
            <person name="Peters L."/>
            <person name="Land M.L."/>
            <person name="Hauser L."/>
            <person name="Vogl K."/>
            <person name="Liu Z."/>
            <person name="Overmann J."/>
            <person name="Frigaard N.-U."/>
            <person name="Bryant D.A."/>
            <person name="Woyke T.J."/>
        </authorList>
    </citation>
    <scope>NUCLEOTIDE SEQUENCE [LARGE SCALE GENOMIC DNA]</scope>
    <source>
        <strain evidence="3">970</strain>
    </source>
</reference>
<name>H8Z2A1_9GAMM</name>
<feature type="transmembrane region" description="Helical" evidence="1">
    <location>
        <begin position="12"/>
        <end position="31"/>
    </location>
</feature>
<evidence type="ECO:0000313" key="2">
    <source>
        <dbReference type="EMBL" id="EIC22663.1"/>
    </source>
</evidence>
<dbReference type="EMBL" id="JH603169">
    <property type="protein sequence ID" value="EIC22663.1"/>
    <property type="molecule type" value="Genomic_DNA"/>
</dbReference>
<keyword evidence="1" id="KW-0472">Membrane</keyword>
<feature type="transmembrane region" description="Helical" evidence="1">
    <location>
        <begin position="37"/>
        <end position="57"/>
    </location>
</feature>
<keyword evidence="1" id="KW-0812">Transmembrane</keyword>
<dbReference type="RefSeq" id="WP_009149638.1">
    <property type="nucleotide sequence ID" value="NZ_CP121471.1"/>
</dbReference>
<sequence>MFGHRLGSLFRFLIGTLVLQGATVLVTYTALQTDIAMTWPLFVALGASSGVLVTLWFESIAGRVSDKALSRAQQRHSREREKIRVEAERQRAKQTVKQTKMKGNAGIKLRTGIAVGGMAGVGVAMMVAQFMTVGLLTVATAGGAALGYGVRVRQERRLRSRLEDNQNLLLSEPQDRLLALEEQPSKRSRRKKLS</sequence>
<dbReference type="HOGENOM" id="CLU_116320_0_0_6"/>
<dbReference type="AlphaFoldDB" id="H8Z2A1"/>
<accession>H8Z2A1</accession>
<proteinExistence type="predicted"/>
<feature type="transmembrane region" description="Helical" evidence="1">
    <location>
        <begin position="133"/>
        <end position="152"/>
    </location>
</feature>
<reference evidence="2 3" key="2">
    <citation type="submission" date="2011-11" db="EMBL/GenBank/DDBJ databases">
        <authorList>
            <consortium name="US DOE Joint Genome Institute"/>
            <person name="Lucas S."/>
            <person name="Han J."/>
            <person name="Lapidus A."/>
            <person name="Cheng J.-F."/>
            <person name="Goodwin L."/>
            <person name="Pitluck S."/>
            <person name="Peters L."/>
            <person name="Ovchinnikova G."/>
            <person name="Zhang X."/>
            <person name="Detter J.C."/>
            <person name="Han C."/>
            <person name="Tapia R."/>
            <person name="Land M."/>
            <person name="Hauser L."/>
            <person name="Kyrpides N."/>
            <person name="Ivanova N."/>
            <person name="Pagani I."/>
            <person name="Vogl K."/>
            <person name="Liu Z."/>
            <person name="Overmann J."/>
            <person name="Frigaard N.-U."/>
            <person name="Bryant D."/>
            <person name="Woyke T."/>
        </authorList>
    </citation>
    <scope>NUCLEOTIDE SEQUENCE [LARGE SCALE GENOMIC DNA]</scope>
    <source>
        <strain evidence="2 3">970</strain>
    </source>
</reference>